<dbReference type="PANTHER" id="PTHR31270">
    <property type="entry name" value="GLUTAMINYL-PEPTIDE CYCLOTRANSFERASE"/>
    <property type="match status" value="1"/>
</dbReference>
<dbReference type="EMBL" id="UOEL01000089">
    <property type="protein sequence ID" value="VAW12500.1"/>
    <property type="molecule type" value="Genomic_DNA"/>
</dbReference>
<sequence>MNIVKFFTLSSFLLFFLACGEGNAPASSFFDIQLQENKKQFQQNETTAISIKNKKEKSIDKVTYSIDGQELSVSDHKVAFNIPKLGNKVIKAVIEYEGTSVEISKKIKLLSAQAPEVYTYEIVNEYPHDIKAYTQGLEFHNDTLYESTGKKGTSWLRKIDYASGKVLQQIDLDNTFFGEGITILNGKIYQLTWKSRTGFIYDLNGFKKLDNFQYGKSKEGWGLANDGNKIFKSDGTEKIWFLNPETLIEEGYIETVTDKSIFNKANELEYVDGKLYANVYQKESVMIIDAKSGAIEGVVNFGGLKKKVTQHEALDVLNGIAYHPERKTFFVTGKKWDKLFEVKILKK</sequence>
<dbReference type="GO" id="GO:0016603">
    <property type="term" value="F:glutaminyl-peptide cyclotransferase activity"/>
    <property type="evidence" value="ECO:0007669"/>
    <property type="project" value="InterPro"/>
</dbReference>
<accession>A0A3B0T6L2</accession>
<proteinExistence type="predicted"/>
<name>A0A3B0T6L2_9ZZZZ</name>
<evidence type="ECO:0000313" key="1">
    <source>
        <dbReference type="EMBL" id="VAW12500.1"/>
    </source>
</evidence>
<dbReference type="PROSITE" id="PS51257">
    <property type="entry name" value="PROKAR_LIPOPROTEIN"/>
    <property type="match status" value="1"/>
</dbReference>
<reference evidence="1" key="1">
    <citation type="submission" date="2018-06" db="EMBL/GenBank/DDBJ databases">
        <authorList>
            <person name="Zhirakovskaya E."/>
        </authorList>
    </citation>
    <scope>NUCLEOTIDE SEQUENCE</scope>
</reference>
<dbReference type="PANTHER" id="PTHR31270:SF1">
    <property type="entry name" value="GLUTAMINYL-PEPTIDE CYCLOTRANSFERASE"/>
    <property type="match status" value="1"/>
</dbReference>
<gene>
    <name evidence="1" type="ORF">MNBD_BACTEROID03-1489</name>
</gene>
<dbReference type="SUPFAM" id="SSF50969">
    <property type="entry name" value="YVTN repeat-like/Quinoprotein amine dehydrogenase"/>
    <property type="match status" value="1"/>
</dbReference>
<dbReference type="Pfam" id="PF05096">
    <property type="entry name" value="Glu_cyclase_2"/>
    <property type="match status" value="1"/>
</dbReference>
<keyword evidence="1" id="KW-0808">Transferase</keyword>
<dbReference type="AlphaFoldDB" id="A0A3B0T6L2"/>
<dbReference type="InterPro" id="IPR011044">
    <property type="entry name" value="Quino_amine_DH_bsu"/>
</dbReference>
<protein>
    <submittedName>
        <fullName evidence="1">Glutamine cyclotransferase</fullName>
    </submittedName>
</protein>
<dbReference type="InterPro" id="IPR007788">
    <property type="entry name" value="QCT"/>
</dbReference>
<organism evidence="1">
    <name type="scientific">hydrothermal vent metagenome</name>
    <dbReference type="NCBI Taxonomy" id="652676"/>
    <lineage>
        <taxon>unclassified sequences</taxon>
        <taxon>metagenomes</taxon>
        <taxon>ecological metagenomes</taxon>
    </lineage>
</organism>